<evidence type="ECO:0000259" key="1">
    <source>
        <dbReference type="Pfam" id="PF05899"/>
    </source>
</evidence>
<protein>
    <recommendedName>
        <fullName evidence="1">(S)-ureidoglycine aminohydrolase cupin domain-containing protein</fullName>
    </recommendedName>
</protein>
<feature type="domain" description="(S)-ureidoglycine aminohydrolase cupin" evidence="1">
    <location>
        <begin position="14"/>
        <end position="85"/>
    </location>
</feature>
<dbReference type="RefSeq" id="WP_090635123.1">
    <property type="nucleotide sequence ID" value="NZ_CVRB01000003.1"/>
</dbReference>
<dbReference type="EMBL" id="CVRB01000003">
    <property type="protein sequence ID" value="CRK82804.1"/>
    <property type="molecule type" value="Genomic_DNA"/>
</dbReference>
<accession>A0A0U1NXP1</accession>
<dbReference type="InterPro" id="IPR011051">
    <property type="entry name" value="RmlC_Cupin_sf"/>
</dbReference>
<reference evidence="3" key="1">
    <citation type="submission" date="2015-05" db="EMBL/GenBank/DDBJ databases">
        <authorList>
            <person name="Urmite Genomes"/>
        </authorList>
    </citation>
    <scope>NUCLEOTIDE SEQUENCE [LARGE SCALE GENOMIC DNA]</scope>
    <source>
        <strain evidence="3">LF1</strain>
    </source>
</reference>
<organism evidence="2 3">
    <name type="scientific">Neobacillus massiliamazoniensis</name>
    <dbReference type="NCBI Taxonomy" id="1499688"/>
    <lineage>
        <taxon>Bacteria</taxon>
        <taxon>Bacillati</taxon>
        <taxon>Bacillota</taxon>
        <taxon>Bacilli</taxon>
        <taxon>Bacillales</taxon>
        <taxon>Bacillaceae</taxon>
        <taxon>Neobacillus</taxon>
    </lineage>
</organism>
<sequence length="92" mass="10778">MAFVVKKISTQEFEQLGIDTWEPWENTTHKAPWKVEETESFYVLEGEVNITVGDTTYNVTENMLVSLPKGLVCIWDIPKYLKKVYKLNFEMD</sequence>
<proteinExistence type="predicted"/>
<keyword evidence="3" id="KW-1185">Reference proteome</keyword>
<dbReference type="SUPFAM" id="SSF51182">
    <property type="entry name" value="RmlC-like cupins"/>
    <property type="match status" value="1"/>
</dbReference>
<dbReference type="PANTHER" id="PTHR33271">
    <property type="entry name" value="OS04G0445200 PROTEIN"/>
    <property type="match status" value="1"/>
</dbReference>
<gene>
    <name evidence="2" type="ORF">BN000_02754</name>
</gene>
<dbReference type="Proteomes" id="UP000199087">
    <property type="component" value="Unassembled WGS sequence"/>
</dbReference>
<dbReference type="PANTHER" id="PTHR33271:SF22">
    <property type="entry name" value="OS04G0445200 PROTEIN"/>
    <property type="match status" value="1"/>
</dbReference>
<dbReference type="AlphaFoldDB" id="A0A0U1NXP1"/>
<dbReference type="InterPro" id="IPR008579">
    <property type="entry name" value="UGlyAH_Cupin_dom"/>
</dbReference>
<dbReference type="STRING" id="1499688.BN000_02754"/>
<dbReference type="Pfam" id="PF05899">
    <property type="entry name" value="Cupin_3"/>
    <property type="match status" value="1"/>
</dbReference>
<evidence type="ECO:0000313" key="2">
    <source>
        <dbReference type="EMBL" id="CRK82804.1"/>
    </source>
</evidence>
<name>A0A0U1NXP1_9BACI</name>
<dbReference type="OrthoDB" id="9799053at2"/>
<evidence type="ECO:0000313" key="3">
    <source>
        <dbReference type="Proteomes" id="UP000199087"/>
    </source>
</evidence>
<dbReference type="Gene3D" id="2.60.120.10">
    <property type="entry name" value="Jelly Rolls"/>
    <property type="match status" value="1"/>
</dbReference>
<dbReference type="InterPro" id="IPR014710">
    <property type="entry name" value="RmlC-like_jellyroll"/>
</dbReference>